<evidence type="ECO:0000313" key="1">
    <source>
        <dbReference type="EMBL" id="OUR82041.1"/>
    </source>
</evidence>
<name>A0A1Y5EHC4_COLPS</name>
<sequence>MNSAELIRALSKNGAEDLSSSLQWIKPIPEDVTALIEKIDMALKIVKFSQSRCAEEAGVKSSNDHLDSLTRLKSEIESILNKT</sequence>
<comment type="caution">
    <text evidence="1">The sequence shown here is derived from an EMBL/GenBank/DDBJ whole genome shotgun (WGS) entry which is preliminary data.</text>
</comment>
<dbReference type="AlphaFoldDB" id="A0A1Y5EHC4"/>
<reference evidence="2" key="1">
    <citation type="journal article" date="2017" name="Proc. Natl. Acad. Sci. U.S.A.">
        <title>Simulation of Deepwater Horizon oil plume reveals substrate specialization within a complex community of hydrocarbon degraders.</title>
        <authorList>
            <person name="Hu P."/>
            <person name="Dubinsky E.A."/>
            <person name="Probst A.J."/>
            <person name="Wang J."/>
            <person name="Sieber C.M.K."/>
            <person name="Tom L.M."/>
            <person name="Gardinali P."/>
            <person name="Banfield J.F."/>
            <person name="Atlas R.M."/>
            <person name="Andersen G.L."/>
        </authorList>
    </citation>
    <scope>NUCLEOTIDE SEQUENCE [LARGE SCALE GENOMIC DNA]</scope>
</reference>
<dbReference type="Proteomes" id="UP000243053">
    <property type="component" value="Unassembled WGS sequence"/>
</dbReference>
<organism evidence="1 2">
    <name type="scientific">Colwellia psychrerythraea</name>
    <name type="common">Vibrio psychroerythus</name>
    <dbReference type="NCBI Taxonomy" id="28229"/>
    <lineage>
        <taxon>Bacteria</taxon>
        <taxon>Pseudomonadati</taxon>
        <taxon>Pseudomonadota</taxon>
        <taxon>Gammaproteobacteria</taxon>
        <taxon>Alteromonadales</taxon>
        <taxon>Colwelliaceae</taxon>
        <taxon>Colwellia</taxon>
    </lineage>
</organism>
<proteinExistence type="predicted"/>
<protein>
    <submittedName>
        <fullName evidence="1">Uncharacterized protein</fullName>
    </submittedName>
</protein>
<gene>
    <name evidence="1" type="ORF">A9Q75_06695</name>
</gene>
<dbReference type="EMBL" id="MAAF01000041">
    <property type="protein sequence ID" value="OUR82041.1"/>
    <property type="molecule type" value="Genomic_DNA"/>
</dbReference>
<accession>A0A1Y5EHC4</accession>
<evidence type="ECO:0000313" key="2">
    <source>
        <dbReference type="Proteomes" id="UP000243053"/>
    </source>
</evidence>